<feature type="transmembrane region" description="Helical" evidence="1">
    <location>
        <begin position="381"/>
        <end position="398"/>
    </location>
</feature>
<feature type="transmembrane region" description="Helical" evidence="1">
    <location>
        <begin position="177"/>
        <end position="197"/>
    </location>
</feature>
<accession>A0A829RBD0</accession>
<dbReference type="Pfam" id="PF02447">
    <property type="entry name" value="GntP_permease"/>
    <property type="match status" value="1"/>
</dbReference>
<organism evidence="2 3">
    <name type="scientific">Listeria grayi FSL F6-1183</name>
    <dbReference type="NCBI Taxonomy" id="1265827"/>
    <lineage>
        <taxon>Bacteria</taxon>
        <taxon>Bacillati</taxon>
        <taxon>Bacillota</taxon>
        <taxon>Bacilli</taxon>
        <taxon>Bacillales</taxon>
        <taxon>Listeriaceae</taxon>
        <taxon>Listeria</taxon>
    </lineage>
</organism>
<dbReference type="NCBIfam" id="TIGR00791">
    <property type="entry name" value="gntP"/>
    <property type="match status" value="1"/>
</dbReference>
<comment type="caution">
    <text evidence="2">The sequence shown here is derived from an EMBL/GenBank/DDBJ whole genome shotgun (WGS) entry which is preliminary data.</text>
</comment>
<feature type="transmembrane region" description="Helical" evidence="1">
    <location>
        <begin position="302"/>
        <end position="321"/>
    </location>
</feature>
<evidence type="ECO:0000256" key="1">
    <source>
        <dbReference type="SAM" id="Phobius"/>
    </source>
</evidence>
<sequence length="443" mass="47349">MDIYLLIITVIAIGIVILGVSWWKWHAYISLSVATLFLAIFAGMDWAKITTSFETGVGGVLGHLVGILALGTILGKMMSTSGAGMQIAHFFVKKFGTKRLPWSMFFSGLIIGIPVFFEVGLVILLPIVLSIQKTVKKNILLLGLPVLAGLSIVHGILPPHPGAMTAIGIYHAEVGPVLLYALCFALPAGIIAGPLFAKYISKRITPENEPELIRPDVQLNRDKLPSVPISFLIIFLPIILMLLSMLENFISMPKVVNQVLSFIGSPLVALLISVFAAYFFLGHRLGASGKLIKDLTEESMKPLASIILIIGAGGAFKQVLTDAGVADAIANLAVHMHLSPIVMSFVIAGLIRVATGSATVALTTAAGIVAPIVENMTGVNMSLLVIATGAGSLMLSHVNDGGFWLVKEYLGLSVKETFKTWTVLETLLSFVVFIIVLIVDIFV</sequence>
<evidence type="ECO:0000313" key="3">
    <source>
        <dbReference type="Proteomes" id="UP000019251"/>
    </source>
</evidence>
<evidence type="ECO:0000313" key="2">
    <source>
        <dbReference type="EMBL" id="EUJ30709.1"/>
    </source>
</evidence>
<name>A0A829RBD0_LISGR</name>
<feature type="transmembrane region" description="Helical" evidence="1">
    <location>
        <begin position="341"/>
        <end position="369"/>
    </location>
</feature>
<keyword evidence="1" id="KW-1133">Transmembrane helix</keyword>
<feature type="transmembrane region" description="Helical" evidence="1">
    <location>
        <begin position="418"/>
        <end position="442"/>
    </location>
</feature>
<feature type="transmembrane region" description="Helical" evidence="1">
    <location>
        <begin position="5"/>
        <end position="23"/>
    </location>
</feature>
<keyword evidence="1" id="KW-0812">Transmembrane</keyword>
<dbReference type="RefSeq" id="WP_036103267.1">
    <property type="nucleotide sequence ID" value="NZ_AODG01000001.1"/>
</dbReference>
<feature type="transmembrane region" description="Helical" evidence="1">
    <location>
        <begin position="258"/>
        <end position="281"/>
    </location>
</feature>
<feature type="transmembrane region" description="Helical" evidence="1">
    <location>
        <begin position="59"/>
        <end position="80"/>
    </location>
</feature>
<dbReference type="EMBL" id="AODG01000001">
    <property type="protein sequence ID" value="EUJ30709.1"/>
    <property type="molecule type" value="Genomic_DNA"/>
</dbReference>
<dbReference type="Proteomes" id="UP000019251">
    <property type="component" value="Unassembled WGS sequence"/>
</dbReference>
<dbReference type="GO" id="GO:0005886">
    <property type="term" value="C:plasma membrane"/>
    <property type="evidence" value="ECO:0007669"/>
    <property type="project" value="TreeGrafter"/>
</dbReference>
<protein>
    <submittedName>
        <fullName evidence="2">Gluconate permease</fullName>
    </submittedName>
</protein>
<feature type="transmembrane region" description="Helical" evidence="1">
    <location>
        <begin position="100"/>
        <end position="127"/>
    </location>
</feature>
<feature type="transmembrane region" description="Helical" evidence="1">
    <location>
        <begin position="29"/>
        <end position="47"/>
    </location>
</feature>
<dbReference type="AlphaFoldDB" id="A0A829RBD0"/>
<dbReference type="InterPro" id="IPR003474">
    <property type="entry name" value="Glcn_transporter"/>
</dbReference>
<proteinExistence type="predicted"/>
<feature type="transmembrane region" description="Helical" evidence="1">
    <location>
        <begin position="227"/>
        <end position="246"/>
    </location>
</feature>
<gene>
    <name evidence="2" type="ORF">LMUR_00270</name>
</gene>
<feature type="transmembrane region" description="Helical" evidence="1">
    <location>
        <begin position="139"/>
        <end position="157"/>
    </location>
</feature>
<dbReference type="PIRSF" id="PIRSF002746">
    <property type="entry name" value="Gluconate_transporter"/>
    <property type="match status" value="1"/>
</dbReference>
<keyword evidence="1" id="KW-0472">Membrane</keyword>
<dbReference type="GO" id="GO:0015128">
    <property type="term" value="F:gluconate transmembrane transporter activity"/>
    <property type="evidence" value="ECO:0007669"/>
    <property type="project" value="InterPro"/>
</dbReference>
<reference evidence="2 3" key="1">
    <citation type="submission" date="2012-12" db="EMBL/GenBank/DDBJ databases">
        <title>Novel taxa of Listeriaceae from agricultural environments in the United States.</title>
        <authorList>
            <person name="den Bakker H.C."/>
            <person name="Allred A."/>
            <person name="Warchocki S."/>
            <person name="Wright E.M."/>
            <person name="Burrell A."/>
            <person name="Nightingale K.K."/>
            <person name="Kephart D."/>
            <person name="Wiedmann M."/>
        </authorList>
    </citation>
    <scope>NUCLEOTIDE SEQUENCE [LARGE SCALE GENOMIC DNA]</scope>
    <source>
        <strain evidence="2 3">FSL F6-1183</strain>
    </source>
</reference>
<dbReference type="PANTHER" id="PTHR30354:SF26">
    <property type="entry name" value="TRANSPORTER, PUTATIVE-RELATED"/>
    <property type="match status" value="1"/>
</dbReference>
<dbReference type="PANTHER" id="PTHR30354">
    <property type="entry name" value="GNT FAMILY GLUCONATE TRANSPORTER"/>
    <property type="match status" value="1"/>
</dbReference>